<evidence type="ECO:0000259" key="9">
    <source>
        <dbReference type="SMART" id="SM00382"/>
    </source>
</evidence>
<reference evidence="10" key="2">
    <citation type="submission" date="2023-03" db="EMBL/GenBank/DDBJ databases">
        <authorList>
            <person name="Inwood S.N."/>
            <person name="Skelly J.G."/>
            <person name="Guhlin J."/>
            <person name="Harrop T.W.R."/>
            <person name="Goldson S.G."/>
            <person name="Dearden P.K."/>
        </authorList>
    </citation>
    <scope>NUCLEOTIDE SEQUENCE</scope>
    <source>
        <strain evidence="10">Lincoln</strain>
        <tissue evidence="10">Whole body</tissue>
    </source>
</reference>
<proteinExistence type="inferred from homology"/>
<organism evidence="10 11">
    <name type="scientific">Microctonus hyperodae</name>
    <name type="common">Parasitoid wasp</name>
    <dbReference type="NCBI Taxonomy" id="165561"/>
    <lineage>
        <taxon>Eukaryota</taxon>
        <taxon>Metazoa</taxon>
        <taxon>Ecdysozoa</taxon>
        <taxon>Arthropoda</taxon>
        <taxon>Hexapoda</taxon>
        <taxon>Insecta</taxon>
        <taxon>Pterygota</taxon>
        <taxon>Neoptera</taxon>
        <taxon>Endopterygota</taxon>
        <taxon>Hymenoptera</taxon>
        <taxon>Apocrita</taxon>
        <taxon>Ichneumonoidea</taxon>
        <taxon>Braconidae</taxon>
        <taxon>Euphorinae</taxon>
        <taxon>Microctonus</taxon>
    </lineage>
</organism>
<dbReference type="GO" id="GO:0005829">
    <property type="term" value="C:cytosol"/>
    <property type="evidence" value="ECO:0007669"/>
    <property type="project" value="TreeGrafter"/>
</dbReference>
<evidence type="ECO:0000313" key="11">
    <source>
        <dbReference type="Proteomes" id="UP001168972"/>
    </source>
</evidence>
<dbReference type="InterPro" id="IPR029067">
    <property type="entry name" value="CDC48_domain_2-like_sf"/>
</dbReference>
<keyword evidence="3" id="KW-0547">Nucleotide-binding</keyword>
<evidence type="ECO:0000256" key="4">
    <source>
        <dbReference type="ARBA" id="ARBA00022801"/>
    </source>
</evidence>
<keyword evidence="4" id="KW-0378">Hydrolase</keyword>
<comment type="subcellular location">
    <subcellularLocation>
        <location evidence="1">Membrane</location>
    </subcellularLocation>
</comment>
<dbReference type="GO" id="GO:0016558">
    <property type="term" value="P:protein import into peroxisome matrix"/>
    <property type="evidence" value="ECO:0007669"/>
    <property type="project" value="TreeGrafter"/>
</dbReference>
<dbReference type="PANTHER" id="PTHR23077:SF12">
    <property type="entry name" value="PEROXISOMAL ATPASE PEX1"/>
    <property type="match status" value="1"/>
</dbReference>
<dbReference type="SUPFAM" id="SSF50692">
    <property type="entry name" value="ADC-like"/>
    <property type="match status" value="1"/>
</dbReference>
<dbReference type="Pfam" id="PF00004">
    <property type="entry name" value="AAA"/>
    <property type="match status" value="2"/>
</dbReference>
<dbReference type="AlphaFoldDB" id="A0AA39FFA8"/>
<dbReference type="Gene3D" id="1.10.8.60">
    <property type="match status" value="2"/>
</dbReference>
<dbReference type="InterPro" id="IPR009010">
    <property type="entry name" value="Asp_de-COase-like_dom_sf"/>
</dbReference>
<evidence type="ECO:0000256" key="7">
    <source>
        <dbReference type="ARBA" id="ARBA00032509"/>
    </source>
</evidence>
<reference evidence="10" key="1">
    <citation type="journal article" date="2023" name="bioRxiv">
        <title>Scaffold-level genome assemblies of two parasitoid biocontrol wasps reveal the parthenogenesis mechanism and an associated novel virus.</title>
        <authorList>
            <person name="Inwood S."/>
            <person name="Skelly J."/>
            <person name="Guhlin J."/>
            <person name="Harrop T."/>
            <person name="Goldson S."/>
            <person name="Dearden P."/>
        </authorList>
    </citation>
    <scope>NUCLEOTIDE SEQUENCE</scope>
    <source>
        <strain evidence="10">Lincoln</strain>
        <tissue evidence="10">Whole body</tissue>
    </source>
</reference>
<keyword evidence="6" id="KW-0472">Membrane</keyword>
<dbReference type="CDD" id="cd00009">
    <property type="entry name" value="AAA"/>
    <property type="match status" value="1"/>
</dbReference>
<sequence length="1018" mass="115269">MQNESLIVKYISVNNCFVYLPNDWLQKLPSKNNVIKVLYNEINYYFSYSKSQPSPSNTLCISATFAKYLNIIEGTNINVSSVSDAPIVTSIIVTAQCEEDLTIVKLRAEKIQEIILHQINIVSKNQVIVIWLSKSIYVRLIVNSIVPNLQYGKLEQFTEVHVLDTIGRIKDPSNETMENSKATLPMNNINSCVQLLNNYQDKVISPIFRVCFIPNLIDIHINDPFNIEIESIYNIFITLSQSRKYFSNYVDKKYFFCNFKILPGKQQRENKKNFNFIKTENSFDEISELLVRVVIIENVVKYVGNDYKDLLNKMAIINGNNIIVSQRLKRLLHLQLGDKTILKPITITERKVNQINVYPSDKNITREIFENYFRENFPAKKIILNSGTKIFFSDEISCKIQLFPETHTYALLHENEIKDINICLNDTISLESSDNYSENNCEIEETPCHHVCLQIMEQNLSECRTIFSMSLNTTSTVNDFPCNSRNILICGNIGSGKSTLCKILNEEMQRSPYYFYTRMIECKKLKGKKFEVINKLFINIMNDCQYHQPSILFIDDLDSITSSSSDEENSPDFINAARIADNIISIITNYQSTNLINILATCINTDKLGNQLRSLRGVKLFQTVLKIPNLSLINRCDILKATLKYKLLICNEISWDYYGNKTEGWTLQDLIDLAEKAAFIAWKREIQLKINESNITVNNDDLLNALNCCKPISLHGVTLYSGAGNNWSDIGGLTNVKNSLIQLLQWPLIYSGLFKNSPIKQQSGVLLYGMPGTGKTMLAGAIAKECGLNFINIKGPELLSKYIGASEEAVRNIVHKAQRAKPCVLFFDEFESFAPRRGHDSTGVTDRVVNQLLTEFDGVEGREGVAIVAASSRPDLLDPALLRPGRLDKSLLCSLPTKDEREEILKVLCNAHGIDIGELDLKILAENSVNFTGADLNAVLTQARMNLFAENSQLISNENLEAIERIKITQSDLVKSLEVTQPSLTAAEIAKFHKIYSKFSKGDGFAEDMLKNLKSTLA</sequence>
<dbReference type="PANTHER" id="PTHR23077">
    <property type="entry name" value="AAA-FAMILY ATPASE"/>
    <property type="match status" value="1"/>
</dbReference>
<gene>
    <name evidence="10" type="ORF">PV327_002113</name>
</gene>
<evidence type="ECO:0000256" key="5">
    <source>
        <dbReference type="ARBA" id="ARBA00022840"/>
    </source>
</evidence>
<evidence type="ECO:0000313" key="10">
    <source>
        <dbReference type="EMBL" id="KAK0168289.1"/>
    </source>
</evidence>
<dbReference type="SMART" id="SM00382">
    <property type="entry name" value="AAA"/>
    <property type="match status" value="2"/>
</dbReference>
<feature type="domain" description="AAA+ ATPase" evidence="9">
    <location>
        <begin position="483"/>
        <end position="609"/>
    </location>
</feature>
<dbReference type="InterPro" id="IPR050168">
    <property type="entry name" value="AAA_ATPase_domain"/>
</dbReference>
<evidence type="ECO:0000256" key="1">
    <source>
        <dbReference type="ARBA" id="ARBA00004370"/>
    </source>
</evidence>
<dbReference type="Gene3D" id="2.40.40.20">
    <property type="match status" value="1"/>
</dbReference>
<accession>A0AA39FFA8</accession>
<name>A0AA39FFA8_MICHY</name>
<protein>
    <recommendedName>
        <fullName evidence="8">Peroxisomal ATPase PEX1</fullName>
    </recommendedName>
    <alternativeName>
        <fullName evidence="7">Peroxin-1</fullName>
    </alternativeName>
</protein>
<keyword evidence="5" id="KW-0067">ATP-binding</keyword>
<dbReference type="Proteomes" id="UP001168972">
    <property type="component" value="Unassembled WGS sequence"/>
</dbReference>
<dbReference type="InterPro" id="IPR027417">
    <property type="entry name" value="P-loop_NTPase"/>
</dbReference>
<dbReference type="GO" id="GO:0005778">
    <property type="term" value="C:peroxisomal membrane"/>
    <property type="evidence" value="ECO:0007669"/>
    <property type="project" value="TreeGrafter"/>
</dbReference>
<dbReference type="InterPro" id="IPR003593">
    <property type="entry name" value="AAA+_ATPase"/>
</dbReference>
<comment type="caution">
    <text evidence="10">The sequence shown here is derived from an EMBL/GenBank/DDBJ whole genome shotgun (WGS) entry which is preliminary data.</text>
</comment>
<dbReference type="FunFam" id="3.40.50.300:FF:000149">
    <property type="entry name" value="Nuclear valosin-containing protein-like"/>
    <property type="match status" value="1"/>
</dbReference>
<dbReference type="Gene3D" id="3.40.50.300">
    <property type="entry name" value="P-loop containing nucleotide triphosphate hydrolases"/>
    <property type="match status" value="2"/>
</dbReference>
<dbReference type="SUPFAM" id="SSF54585">
    <property type="entry name" value="Cdc48 domain 2-like"/>
    <property type="match status" value="1"/>
</dbReference>
<evidence type="ECO:0000256" key="2">
    <source>
        <dbReference type="ARBA" id="ARBA00006914"/>
    </source>
</evidence>
<dbReference type="GO" id="GO:0005524">
    <property type="term" value="F:ATP binding"/>
    <property type="evidence" value="ECO:0007669"/>
    <property type="project" value="UniProtKB-KW"/>
</dbReference>
<comment type="similarity">
    <text evidence="2">Belongs to the AAA ATPase family.</text>
</comment>
<dbReference type="Gene3D" id="3.10.330.10">
    <property type="match status" value="1"/>
</dbReference>
<dbReference type="InterPro" id="IPR015342">
    <property type="entry name" value="PEX1-N_C-lobe"/>
</dbReference>
<evidence type="ECO:0000256" key="8">
    <source>
        <dbReference type="ARBA" id="ARBA00034532"/>
    </source>
</evidence>
<dbReference type="InterPro" id="IPR003959">
    <property type="entry name" value="ATPase_AAA_core"/>
</dbReference>
<keyword evidence="11" id="KW-1185">Reference proteome</keyword>
<dbReference type="SUPFAM" id="SSF52540">
    <property type="entry name" value="P-loop containing nucleoside triphosphate hydrolases"/>
    <property type="match status" value="2"/>
</dbReference>
<dbReference type="GO" id="GO:0016887">
    <property type="term" value="F:ATP hydrolysis activity"/>
    <property type="evidence" value="ECO:0007669"/>
    <property type="project" value="InterPro"/>
</dbReference>
<feature type="domain" description="AAA+ ATPase" evidence="9">
    <location>
        <begin position="761"/>
        <end position="897"/>
    </location>
</feature>
<dbReference type="PROSITE" id="PS00674">
    <property type="entry name" value="AAA"/>
    <property type="match status" value="1"/>
</dbReference>
<dbReference type="Pfam" id="PF09262">
    <property type="entry name" value="PEX-1N"/>
    <property type="match status" value="1"/>
</dbReference>
<evidence type="ECO:0000256" key="3">
    <source>
        <dbReference type="ARBA" id="ARBA00022741"/>
    </source>
</evidence>
<evidence type="ECO:0000256" key="6">
    <source>
        <dbReference type="ARBA" id="ARBA00023136"/>
    </source>
</evidence>
<dbReference type="InterPro" id="IPR003960">
    <property type="entry name" value="ATPase_AAA_CS"/>
</dbReference>
<dbReference type="EMBL" id="JAQQBR010001831">
    <property type="protein sequence ID" value="KAK0168289.1"/>
    <property type="molecule type" value="Genomic_DNA"/>
</dbReference>